<dbReference type="EMBL" id="CABPRJ010000994">
    <property type="protein sequence ID" value="VVC34424.1"/>
    <property type="molecule type" value="Genomic_DNA"/>
</dbReference>
<name>A0A5E4MS38_9HEMI</name>
<reference evidence="1 2" key="1">
    <citation type="submission" date="2019-08" db="EMBL/GenBank/DDBJ databases">
        <authorList>
            <person name="Alioto T."/>
            <person name="Alioto T."/>
            <person name="Gomez Garrido J."/>
        </authorList>
    </citation>
    <scope>NUCLEOTIDE SEQUENCE [LARGE SCALE GENOMIC DNA]</scope>
</reference>
<evidence type="ECO:0000313" key="1">
    <source>
        <dbReference type="EMBL" id="VVC34424.1"/>
    </source>
</evidence>
<gene>
    <name evidence="1" type="ORF">CINCED_3A006286</name>
</gene>
<evidence type="ECO:0000313" key="2">
    <source>
        <dbReference type="Proteomes" id="UP000325440"/>
    </source>
</evidence>
<proteinExistence type="predicted"/>
<dbReference type="AlphaFoldDB" id="A0A5E4MS38"/>
<accession>A0A5E4MS38</accession>
<organism evidence="1 2">
    <name type="scientific">Cinara cedri</name>
    <dbReference type="NCBI Taxonomy" id="506608"/>
    <lineage>
        <taxon>Eukaryota</taxon>
        <taxon>Metazoa</taxon>
        <taxon>Ecdysozoa</taxon>
        <taxon>Arthropoda</taxon>
        <taxon>Hexapoda</taxon>
        <taxon>Insecta</taxon>
        <taxon>Pterygota</taxon>
        <taxon>Neoptera</taxon>
        <taxon>Paraneoptera</taxon>
        <taxon>Hemiptera</taxon>
        <taxon>Sternorrhyncha</taxon>
        <taxon>Aphidomorpha</taxon>
        <taxon>Aphidoidea</taxon>
        <taxon>Aphididae</taxon>
        <taxon>Lachninae</taxon>
        <taxon>Cinara</taxon>
    </lineage>
</organism>
<keyword evidence="2" id="KW-1185">Reference proteome</keyword>
<dbReference type="Proteomes" id="UP000325440">
    <property type="component" value="Unassembled WGS sequence"/>
</dbReference>
<sequence length="70" mass="7375">MPQEGHGGARTALSSAKSPVMVELDVGGSEVYRLNKRGAAIAPYGTPVLIKDMSDKVEPIGLSFCPRLGF</sequence>
<protein>
    <submittedName>
        <fullName evidence="1">Uncharacterized protein</fullName>
    </submittedName>
</protein>